<keyword evidence="5" id="KW-1185">Reference proteome</keyword>
<dbReference type="RefSeq" id="XP_056554745.1">
    <property type="nucleotide sequence ID" value="XM_056699332.1"/>
</dbReference>
<evidence type="ECO:0000256" key="1">
    <source>
        <dbReference type="ARBA" id="ARBA00023242"/>
    </source>
</evidence>
<evidence type="ECO:0000259" key="3">
    <source>
        <dbReference type="SMART" id="SM00906"/>
    </source>
</evidence>
<dbReference type="GeneID" id="81438511"/>
<dbReference type="InterPro" id="IPR052761">
    <property type="entry name" value="Fungal_Detox/Toxin_TFs"/>
</dbReference>
<feature type="transmembrane region" description="Helical" evidence="2">
    <location>
        <begin position="125"/>
        <end position="145"/>
    </location>
</feature>
<evidence type="ECO:0000313" key="4">
    <source>
        <dbReference type="EMBL" id="KAJ5370311.1"/>
    </source>
</evidence>
<proteinExistence type="predicted"/>
<reference evidence="4" key="1">
    <citation type="submission" date="2022-11" db="EMBL/GenBank/DDBJ databases">
        <authorList>
            <person name="Petersen C."/>
        </authorList>
    </citation>
    <scope>NUCLEOTIDE SEQUENCE</scope>
    <source>
        <strain evidence="4">IBT 29864</strain>
    </source>
</reference>
<name>A0A9W9S1M6_9EURO</name>
<accession>A0A9W9S1M6</accession>
<sequence>MKERLALSRRPTRGMTRKPGVLSTFPLDNLITEVHRLLGPTWTLPPYNNILPPYLQQPSSGLAKDDLDFLVLKGAFDIPETAFAREIFKAYIRHIHPHIPFLDLDLFADAIFEDGDERRREGISLLLFQAVMFAGAIFVDLKFLYAAGYLSRRHALEAFFQRVRVLYDFDVEDNDLIVIQSLLLMTYWYENPDRYKDGRHWISVCISLSCKTGLHLDHTSEPKPDHKLRNMLWWSVFTRDRLIALGLQQPPVIKDEVHLPIPMLTLSDLDITTQKYAKQCYGSNERDLAQIFIEKVKLCRCVKDDLYSWDCQPIHNHIPALAAKPRQTSLYLSNLELDDWFQDLPDNISFHPKPFLPIHNADLIFHSHCAWLKMVYLEIYSTIHRQLDFLSEKYSPSQPLSLDGPEECPVLRAAIELTTILQDLYTKQLIYYLPTTSVAMILRAGIIHIQEMFSGDPHVGAASFRRLSQCILALQQLGRRYGSAFFLATLLGAPKGASVITASPEEILAHVDIESLDKLTVSYAESSVSTILKIREPYDRDIISGLKSRKVERGGRDGSVRVASLKSDSSPGDAFEVRDLDFADYTLE</sequence>
<comment type="caution">
    <text evidence="4">The sequence shown here is derived from an EMBL/GenBank/DDBJ whole genome shotgun (WGS) entry which is preliminary data.</text>
</comment>
<dbReference type="GO" id="GO:0008270">
    <property type="term" value="F:zinc ion binding"/>
    <property type="evidence" value="ECO:0007669"/>
    <property type="project" value="InterPro"/>
</dbReference>
<dbReference type="OrthoDB" id="4451586at2759"/>
<dbReference type="EMBL" id="JAPZBS010000005">
    <property type="protein sequence ID" value="KAJ5370311.1"/>
    <property type="molecule type" value="Genomic_DNA"/>
</dbReference>
<keyword evidence="2" id="KW-0472">Membrane</keyword>
<dbReference type="PANTHER" id="PTHR47425:SF2">
    <property type="entry name" value="FARB-RELATED"/>
    <property type="match status" value="1"/>
</dbReference>
<evidence type="ECO:0000313" key="5">
    <source>
        <dbReference type="Proteomes" id="UP001147782"/>
    </source>
</evidence>
<dbReference type="Proteomes" id="UP001147782">
    <property type="component" value="Unassembled WGS sequence"/>
</dbReference>
<dbReference type="GO" id="GO:0006351">
    <property type="term" value="P:DNA-templated transcription"/>
    <property type="evidence" value="ECO:0007669"/>
    <property type="project" value="InterPro"/>
</dbReference>
<keyword evidence="1" id="KW-0539">Nucleus</keyword>
<dbReference type="GO" id="GO:0003677">
    <property type="term" value="F:DNA binding"/>
    <property type="evidence" value="ECO:0007669"/>
    <property type="project" value="InterPro"/>
</dbReference>
<feature type="domain" description="Xylanolytic transcriptional activator regulatory" evidence="3">
    <location>
        <begin position="198"/>
        <end position="268"/>
    </location>
</feature>
<dbReference type="Pfam" id="PF04082">
    <property type="entry name" value="Fungal_trans"/>
    <property type="match status" value="1"/>
</dbReference>
<dbReference type="CDD" id="cd12148">
    <property type="entry name" value="fungal_TF_MHR"/>
    <property type="match status" value="1"/>
</dbReference>
<dbReference type="AlphaFoldDB" id="A0A9W9S1M6"/>
<dbReference type="PANTHER" id="PTHR47425">
    <property type="entry name" value="FARB-RELATED"/>
    <property type="match status" value="1"/>
</dbReference>
<organism evidence="4 5">
    <name type="scientific">Penicillium cataractarum</name>
    <dbReference type="NCBI Taxonomy" id="2100454"/>
    <lineage>
        <taxon>Eukaryota</taxon>
        <taxon>Fungi</taxon>
        <taxon>Dikarya</taxon>
        <taxon>Ascomycota</taxon>
        <taxon>Pezizomycotina</taxon>
        <taxon>Eurotiomycetes</taxon>
        <taxon>Eurotiomycetidae</taxon>
        <taxon>Eurotiales</taxon>
        <taxon>Aspergillaceae</taxon>
        <taxon>Penicillium</taxon>
    </lineage>
</organism>
<protein>
    <submittedName>
        <fullName evidence="4">C6 transcription factor</fullName>
    </submittedName>
</protein>
<gene>
    <name evidence="4" type="ORF">N7496_006403</name>
</gene>
<evidence type="ECO:0000256" key="2">
    <source>
        <dbReference type="SAM" id="Phobius"/>
    </source>
</evidence>
<keyword evidence="2" id="KW-0812">Transmembrane</keyword>
<dbReference type="SMART" id="SM00906">
    <property type="entry name" value="Fungal_trans"/>
    <property type="match status" value="1"/>
</dbReference>
<reference evidence="4" key="2">
    <citation type="journal article" date="2023" name="IMA Fungus">
        <title>Comparative genomic study of the Penicillium genus elucidates a diverse pangenome and 15 lateral gene transfer events.</title>
        <authorList>
            <person name="Petersen C."/>
            <person name="Sorensen T."/>
            <person name="Nielsen M.R."/>
            <person name="Sondergaard T.E."/>
            <person name="Sorensen J.L."/>
            <person name="Fitzpatrick D.A."/>
            <person name="Frisvad J.C."/>
            <person name="Nielsen K.L."/>
        </authorList>
    </citation>
    <scope>NUCLEOTIDE SEQUENCE</scope>
    <source>
        <strain evidence="4">IBT 29864</strain>
    </source>
</reference>
<dbReference type="InterPro" id="IPR007219">
    <property type="entry name" value="XnlR_reg_dom"/>
</dbReference>
<keyword evidence="2" id="KW-1133">Transmembrane helix</keyword>